<feature type="chain" id="PRO_5036880425" evidence="1">
    <location>
        <begin position="22"/>
        <end position="72"/>
    </location>
</feature>
<proteinExistence type="predicted"/>
<evidence type="ECO:0000313" key="3">
    <source>
        <dbReference type="WBParaSite" id="scaffold34984_cov197.g22097"/>
    </source>
</evidence>
<name>A0A915MB68_MELJA</name>
<evidence type="ECO:0000256" key="1">
    <source>
        <dbReference type="SAM" id="SignalP"/>
    </source>
</evidence>
<dbReference type="Proteomes" id="UP000887561">
    <property type="component" value="Unplaced"/>
</dbReference>
<organism evidence="2 3">
    <name type="scientific">Meloidogyne javanica</name>
    <name type="common">Root-knot nematode worm</name>
    <dbReference type="NCBI Taxonomy" id="6303"/>
    <lineage>
        <taxon>Eukaryota</taxon>
        <taxon>Metazoa</taxon>
        <taxon>Ecdysozoa</taxon>
        <taxon>Nematoda</taxon>
        <taxon>Chromadorea</taxon>
        <taxon>Rhabditida</taxon>
        <taxon>Tylenchina</taxon>
        <taxon>Tylenchomorpha</taxon>
        <taxon>Tylenchoidea</taxon>
        <taxon>Meloidogynidae</taxon>
        <taxon>Meloidogyninae</taxon>
        <taxon>Meloidogyne</taxon>
        <taxon>Meloidogyne incognita group</taxon>
    </lineage>
</organism>
<keyword evidence="1" id="KW-0732">Signal</keyword>
<reference evidence="3" key="1">
    <citation type="submission" date="2022-11" db="UniProtKB">
        <authorList>
            <consortium name="WormBaseParasite"/>
        </authorList>
    </citation>
    <scope>IDENTIFICATION</scope>
</reference>
<feature type="signal peptide" evidence="1">
    <location>
        <begin position="1"/>
        <end position="21"/>
    </location>
</feature>
<evidence type="ECO:0000313" key="2">
    <source>
        <dbReference type="Proteomes" id="UP000887561"/>
    </source>
</evidence>
<protein>
    <submittedName>
        <fullName evidence="3">Secreted protein</fullName>
    </submittedName>
</protein>
<sequence>MRVFGIVLILLFAMIWKELDCVRRKKTKMLDDCYERDGCASNSLPPRANSMALRPRQEPQYVEHAHMNVVRQ</sequence>
<dbReference type="WBParaSite" id="scaffold34984_cov197.g22097">
    <property type="protein sequence ID" value="scaffold34984_cov197.g22097"/>
    <property type="gene ID" value="scaffold34984_cov197.g22097"/>
</dbReference>
<keyword evidence="2" id="KW-1185">Reference proteome</keyword>
<dbReference type="AlphaFoldDB" id="A0A915MB68"/>
<accession>A0A915MB68</accession>